<dbReference type="AlphaFoldDB" id="A0A9N9XLA6"/>
<name>A0A9N9XLA6_PHYSR</name>
<dbReference type="InterPro" id="IPR003591">
    <property type="entry name" value="Leu-rich_rpt_typical-subtyp"/>
</dbReference>
<keyword evidence="5 12" id="KW-0732">Signal</keyword>
<evidence type="ECO:0000256" key="1">
    <source>
        <dbReference type="ARBA" id="ARBA00004167"/>
    </source>
</evidence>
<dbReference type="GO" id="GO:0007165">
    <property type="term" value="P:signal transduction"/>
    <property type="evidence" value="ECO:0007669"/>
    <property type="project" value="InterPro"/>
</dbReference>
<dbReference type="Pfam" id="PF13306">
    <property type="entry name" value="LRR_5"/>
    <property type="match status" value="1"/>
</dbReference>
<evidence type="ECO:0000256" key="11">
    <source>
        <dbReference type="SAM" id="Phobius"/>
    </source>
</evidence>
<keyword evidence="4 11" id="KW-0812">Transmembrane</keyword>
<keyword evidence="6" id="KW-0677">Repeat</keyword>
<dbReference type="InterPro" id="IPR026906">
    <property type="entry name" value="LRR_5"/>
</dbReference>
<keyword evidence="8 11" id="KW-0472">Membrane</keyword>
<keyword evidence="3" id="KW-0433">Leucine-rich repeat</keyword>
<dbReference type="InterPro" id="IPR000157">
    <property type="entry name" value="TIR_dom"/>
</dbReference>
<dbReference type="InterPro" id="IPR032675">
    <property type="entry name" value="LRR_dom_sf"/>
</dbReference>
<sequence length="1038" mass="119452">MDVPILFLLTGLVALQALSAESTGCSTQSDHCLCLFTGTEYEFQCPPVNKKILIHSEPNKTLNIDCDDVDRFDTALLPVYKGGDNIFFRYRFCPLPDGNFRSILDKLDVHNPLEFQLDDVTVPESSAKRSMSKEVFEDMPSLRYLSMANIDCKIDDDVLEHLTNLTTFELSSYHHEIISTMKFPESLEVLYLTSSGITEVPIGVFENLTNLQRLHLWGNKIGRVRNGAFAGLKNLISLELSVNSITDIEENSFADLVNLKFISLRLNKLIRVPAGVFKHNERLESIRMEENRGLTLPDYIYANKPYLRYVKLKKCDLKTLPGNIFKNSTKISTIILSVNSLKTLPESLFDGLSDLKQLDLSLNQLTALPDDIFYSLTSLEELILSYNHLTAITNDLFRRTDRLKRLLINKNRIASIEVNSFGSLTSLTEIDLSFNQYPMNDMIEENPLSGCTDLVRMNLSHNLIDHVPDFNTLLNLETVDFSYNKIRVLPVLQMSSIPSIHLSDFNLSDNLITFVDFTMVEEWLISEDTRNNDNKDQVVPKQIQVNLKNNPLTCDCLNYNLTRYCQRTMYPKVRDRVALRVEGIKCTKPDVFRHVDISALKSEHVFCEMKNKACPKQCKSYWRPFRNFTVFDCSNRNLTSFPRLPEIAVQNIELNLSGNVIHGGLDSSFGYRNVKNLYLSNNKLRELKWIPLGIERLTLDRNELTHLDPELLEIMDKTSLTTLKLSHNPWSCGCSALNFQIFIQDNYKKLQINSTDVICRDDNKPLVEKHELCKSIILVTVLPVFTFLVLTVGSLIFYIYYRQEVKIWLFSKNLCMWFVSEEELDEDKSYDIFLSYSHKDEDFVVHNLLPVLESGPHPYKICIHVRDWEPGKMILTNVNDSIQNSRRTLVVLSNNFLDSVWGIMEFKAAHLKALEEGRLRLIVVKYGELDEKRMDPDLKAYLKTNTYIEWGQPWFWNKLKYALPHSNKTGFYKTNQKHANVMLKIDDKFELTNLPVKQPESTPPVPLDPALLKKQLLNFDNENAGSNQPMEVPLVVNT</sequence>
<organism evidence="14 15">
    <name type="scientific">Phyllotreta striolata</name>
    <name type="common">Striped flea beetle</name>
    <name type="synonym">Crioceris striolata</name>
    <dbReference type="NCBI Taxonomy" id="444603"/>
    <lineage>
        <taxon>Eukaryota</taxon>
        <taxon>Metazoa</taxon>
        <taxon>Ecdysozoa</taxon>
        <taxon>Arthropoda</taxon>
        <taxon>Hexapoda</taxon>
        <taxon>Insecta</taxon>
        <taxon>Pterygota</taxon>
        <taxon>Neoptera</taxon>
        <taxon>Endopterygota</taxon>
        <taxon>Coleoptera</taxon>
        <taxon>Polyphaga</taxon>
        <taxon>Cucujiformia</taxon>
        <taxon>Chrysomeloidea</taxon>
        <taxon>Chrysomelidae</taxon>
        <taxon>Galerucinae</taxon>
        <taxon>Alticini</taxon>
        <taxon>Phyllotreta</taxon>
    </lineage>
</organism>
<evidence type="ECO:0000256" key="3">
    <source>
        <dbReference type="ARBA" id="ARBA00022614"/>
    </source>
</evidence>
<evidence type="ECO:0000256" key="7">
    <source>
        <dbReference type="ARBA" id="ARBA00022989"/>
    </source>
</evidence>
<dbReference type="FunFam" id="3.40.50.10140:FF:000026">
    <property type="entry name" value="Toll-like receptor 2"/>
    <property type="match status" value="1"/>
</dbReference>
<dbReference type="PROSITE" id="PS50104">
    <property type="entry name" value="TIR"/>
    <property type="match status" value="1"/>
</dbReference>
<dbReference type="PROSITE" id="PS51450">
    <property type="entry name" value="LRR"/>
    <property type="match status" value="5"/>
</dbReference>
<dbReference type="OrthoDB" id="1421090at2759"/>
<dbReference type="Pfam" id="PF01582">
    <property type="entry name" value="TIR"/>
    <property type="match status" value="1"/>
</dbReference>
<evidence type="ECO:0000256" key="12">
    <source>
        <dbReference type="SAM" id="SignalP"/>
    </source>
</evidence>
<dbReference type="Gene3D" id="3.40.50.10140">
    <property type="entry name" value="Toll/interleukin-1 receptor homology (TIR) domain"/>
    <property type="match status" value="1"/>
</dbReference>
<proteinExistence type="inferred from homology"/>
<dbReference type="SMART" id="SM00255">
    <property type="entry name" value="TIR"/>
    <property type="match status" value="1"/>
</dbReference>
<dbReference type="SUPFAM" id="SSF52200">
    <property type="entry name" value="Toll/Interleukin receptor TIR domain"/>
    <property type="match status" value="1"/>
</dbReference>
<evidence type="ECO:0000256" key="10">
    <source>
        <dbReference type="ARBA" id="ARBA00023180"/>
    </source>
</evidence>
<dbReference type="InterPro" id="IPR035897">
    <property type="entry name" value="Toll_tir_struct_dom_sf"/>
</dbReference>
<comment type="subcellular location">
    <subcellularLocation>
        <location evidence="1">Membrane</location>
        <topology evidence="1">Single-pass membrane protein</topology>
    </subcellularLocation>
</comment>
<dbReference type="Gene3D" id="3.80.10.10">
    <property type="entry name" value="Ribonuclease Inhibitor"/>
    <property type="match status" value="3"/>
</dbReference>
<evidence type="ECO:0000259" key="13">
    <source>
        <dbReference type="PROSITE" id="PS50104"/>
    </source>
</evidence>
<gene>
    <name evidence="14" type="ORF">PHYEVI_LOCUS4785</name>
</gene>
<dbReference type="EMBL" id="OU900095">
    <property type="protein sequence ID" value="CAG9858396.1"/>
    <property type="molecule type" value="Genomic_DNA"/>
</dbReference>
<protein>
    <recommendedName>
        <fullName evidence="13">TIR domain-containing protein</fullName>
    </recommendedName>
</protein>
<dbReference type="Proteomes" id="UP001153712">
    <property type="component" value="Chromosome 2"/>
</dbReference>
<dbReference type="PANTHER" id="PTHR24365">
    <property type="entry name" value="TOLL-LIKE RECEPTOR"/>
    <property type="match status" value="1"/>
</dbReference>
<dbReference type="FunFam" id="3.80.10.10:FF:001164">
    <property type="entry name" value="GH01279p"/>
    <property type="match status" value="1"/>
</dbReference>
<keyword evidence="7 11" id="KW-1133">Transmembrane helix</keyword>
<evidence type="ECO:0000256" key="8">
    <source>
        <dbReference type="ARBA" id="ARBA00023136"/>
    </source>
</evidence>
<keyword evidence="9" id="KW-0675">Receptor</keyword>
<evidence type="ECO:0000256" key="9">
    <source>
        <dbReference type="ARBA" id="ARBA00023170"/>
    </source>
</evidence>
<evidence type="ECO:0000313" key="15">
    <source>
        <dbReference type="Proteomes" id="UP001153712"/>
    </source>
</evidence>
<comment type="similarity">
    <text evidence="2">Belongs to the Toll-like receptor family.</text>
</comment>
<evidence type="ECO:0000256" key="2">
    <source>
        <dbReference type="ARBA" id="ARBA00009634"/>
    </source>
</evidence>
<feature type="signal peptide" evidence="12">
    <location>
        <begin position="1"/>
        <end position="20"/>
    </location>
</feature>
<evidence type="ECO:0000256" key="4">
    <source>
        <dbReference type="ARBA" id="ARBA00022692"/>
    </source>
</evidence>
<keyword evidence="15" id="KW-1185">Reference proteome</keyword>
<feature type="transmembrane region" description="Helical" evidence="11">
    <location>
        <begin position="776"/>
        <end position="801"/>
    </location>
</feature>
<accession>A0A9N9XLA6</accession>
<dbReference type="SUPFAM" id="SSF52058">
    <property type="entry name" value="L domain-like"/>
    <property type="match status" value="3"/>
</dbReference>
<keyword evidence="10" id="KW-0325">Glycoprotein</keyword>
<evidence type="ECO:0000313" key="14">
    <source>
        <dbReference type="EMBL" id="CAG9858396.1"/>
    </source>
</evidence>
<feature type="domain" description="TIR" evidence="13">
    <location>
        <begin position="828"/>
        <end position="963"/>
    </location>
</feature>
<dbReference type="GO" id="GO:0005886">
    <property type="term" value="C:plasma membrane"/>
    <property type="evidence" value="ECO:0007669"/>
    <property type="project" value="TreeGrafter"/>
</dbReference>
<evidence type="ECO:0000256" key="6">
    <source>
        <dbReference type="ARBA" id="ARBA00022737"/>
    </source>
</evidence>
<dbReference type="InterPro" id="IPR001611">
    <property type="entry name" value="Leu-rich_rpt"/>
</dbReference>
<feature type="chain" id="PRO_5040293512" description="TIR domain-containing protein" evidence="12">
    <location>
        <begin position="21"/>
        <end position="1038"/>
    </location>
</feature>
<evidence type="ECO:0000256" key="5">
    <source>
        <dbReference type="ARBA" id="ARBA00022729"/>
    </source>
</evidence>
<reference evidence="14" key="1">
    <citation type="submission" date="2022-01" db="EMBL/GenBank/DDBJ databases">
        <authorList>
            <person name="King R."/>
        </authorList>
    </citation>
    <scope>NUCLEOTIDE SEQUENCE</scope>
</reference>
<dbReference type="PANTHER" id="PTHR24365:SF541">
    <property type="entry name" value="PROTEIN TOLL-RELATED"/>
    <property type="match status" value="1"/>
</dbReference>
<dbReference type="Pfam" id="PF13855">
    <property type="entry name" value="LRR_8"/>
    <property type="match status" value="1"/>
</dbReference>
<dbReference type="PRINTS" id="PR01537">
    <property type="entry name" value="INTRLKN1R1F"/>
</dbReference>
<dbReference type="SMART" id="SM00369">
    <property type="entry name" value="LRR_TYP"/>
    <property type="match status" value="10"/>
</dbReference>
<dbReference type="GO" id="GO:0038023">
    <property type="term" value="F:signaling receptor activity"/>
    <property type="evidence" value="ECO:0007669"/>
    <property type="project" value="TreeGrafter"/>
</dbReference>